<proteinExistence type="predicted"/>
<evidence type="ECO:0000313" key="2">
    <source>
        <dbReference type="Proteomes" id="UP000054653"/>
    </source>
</evidence>
<reference evidence="1 2" key="1">
    <citation type="submission" date="2015-01" db="EMBL/GenBank/DDBJ databases">
        <title>Evolution of Trichinella species and genotypes.</title>
        <authorList>
            <person name="Korhonen P.K."/>
            <person name="Edoardo P."/>
            <person name="Giuseppe L.R."/>
            <person name="Gasser R.B."/>
        </authorList>
    </citation>
    <scope>NUCLEOTIDE SEQUENCE [LARGE SCALE GENOMIC DNA]</scope>
    <source>
        <strain evidence="1">ISS120</strain>
    </source>
</reference>
<dbReference type="Proteomes" id="UP000054653">
    <property type="component" value="Unassembled WGS sequence"/>
</dbReference>
<dbReference type="AlphaFoldDB" id="A0A0V0YQA7"/>
<keyword evidence="2" id="KW-1185">Reference proteome</keyword>
<organism evidence="1 2">
    <name type="scientific">Trichinella britovi</name>
    <name type="common">Parasitic roundworm</name>
    <dbReference type="NCBI Taxonomy" id="45882"/>
    <lineage>
        <taxon>Eukaryota</taxon>
        <taxon>Metazoa</taxon>
        <taxon>Ecdysozoa</taxon>
        <taxon>Nematoda</taxon>
        <taxon>Enoplea</taxon>
        <taxon>Dorylaimia</taxon>
        <taxon>Trichinellida</taxon>
        <taxon>Trichinellidae</taxon>
        <taxon>Trichinella</taxon>
    </lineage>
</organism>
<dbReference type="EMBL" id="JYDI01007494">
    <property type="protein sequence ID" value="KRY02479.1"/>
    <property type="molecule type" value="Genomic_DNA"/>
</dbReference>
<protein>
    <submittedName>
        <fullName evidence="1">Uncharacterized protein</fullName>
    </submittedName>
</protein>
<name>A0A0V0YQA7_TRIBR</name>
<evidence type="ECO:0000313" key="1">
    <source>
        <dbReference type="EMBL" id="KRY02479.1"/>
    </source>
</evidence>
<sequence>MLKCETEFQIILKKSQDTYLRFQDRQWFLQQEVDLFHFRILCERNA</sequence>
<feature type="non-terminal residue" evidence="1">
    <location>
        <position position="46"/>
    </location>
</feature>
<gene>
    <name evidence="1" type="ORF">T03_407</name>
</gene>
<accession>A0A0V0YQA7</accession>
<comment type="caution">
    <text evidence="1">The sequence shown here is derived from an EMBL/GenBank/DDBJ whole genome shotgun (WGS) entry which is preliminary data.</text>
</comment>